<protein>
    <submittedName>
        <fullName evidence="5">Uncharacterized protein</fullName>
    </submittedName>
</protein>
<comment type="similarity">
    <text evidence="1">Belongs to the ArgJ family.</text>
</comment>
<dbReference type="InterPro" id="IPR042195">
    <property type="entry name" value="ArgJ_beta_C"/>
</dbReference>
<dbReference type="InterPro" id="IPR002813">
    <property type="entry name" value="Arg_biosynth_ArgJ"/>
</dbReference>
<dbReference type="GO" id="GO:0006526">
    <property type="term" value="P:L-arginine biosynthetic process"/>
    <property type="evidence" value="ECO:0007669"/>
    <property type="project" value="InterPro"/>
</dbReference>
<dbReference type="HAMAP" id="MF_01106">
    <property type="entry name" value="ArgJ"/>
    <property type="match status" value="1"/>
</dbReference>
<reference evidence="5" key="1">
    <citation type="journal article" date="2014" name="Front. Microbiol.">
        <title>High frequency of phylogenetically diverse reductive dehalogenase-homologous genes in deep subseafloor sedimentary metagenomes.</title>
        <authorList>
            <person name="Kawai M."/>
            <person name="Futagami T."/>
            <person name="Toyoda A."/>
            <person name="Takaki Y."/>
            <person name="Nishi S."/>
            <person name="Hori S."/>
            <person name="Arai W."/>
            <person name="Tsubouchi T."/>
            <person name="Morono Y."/>
            <person name="Uchiyama I."/>
            <person name="Ito T."/>
            <person name="Fujiyama A."/>
            <person name="Inagaki F."/>
            <person name="Takami H."/>
        </authorList>
    </citation>
    <scope>NUCLEOTIDE SEQUENCE</scope>
    <source>
        <strain evidence="5">Expedition CK06-06</strain>
    </source>
</reference>
<evidence type="ECO:0000256" key="3">
    <source>
        <dbReference type="ARBA" id="ARBA00022813"/>
    </source>
</evidence>
<proteinExistence type="inferred from homology"/>
<dbReference type="GO" id="GO:0006592">
    <property type="term" value="P:ornithine biosynthetic process"/>
    <property type="evidence" value="ECO:0007669"/>
    <property type="project" value="TreeGrafter"/>
</dbReference>
<evidence type="ECO:0000256" key="4">
    <source>
        <dbReference type="ARBA" id="ARBA00023315"/>
    </source>
</evidence>
<dbReference type="SUPFAM" id="SSF56266">
    <property type="entry name" value="DmpA/ArgJ-like"/>
    <property type="match status" value="1"/>
</dbReference>
<dbReference type="Pfam" id="PF01960">
    <property type="entry name" value="ArgJ"/>
    <property type="match status" value="1"/>
</dbReference>
<dbReference type="Gene3D" id="3.60.70.12">
    <property type="entry name" value="L-amino peptidase D-ALA esterase/amidase"/>
    <property type="match status" value="1"/>
</dbReference>
<dbReference type="PANTHER" id="PTHR23100">
    <property type="entry name" value="ARGININE BIOSYNTHESIS BIFUNCTIONAL PROTEIN ARGJ"/>
    <property type="match status" value="1"/>
</dbReference>
<evidence type="ECO:0000256" key="1">
    <source>
        <dbReference type="ARBA" id="ARBA00006774"/>
    </source>
</evidence>
<comment type="caution">
    <text evidence="5">The sequence shown here is derived from an EMBL/GenBank/DDBJ whole genome shotgun (WGS) entry which is preliminary data.</text>
</comment>
<keyword evidence="4" id="KW-0012">Acyltransferase</keyword>
<dbReference type="EMBL" id="BARV01030170">
    <property type="protein sequence ID" value="GAI38290.1"/>
    <property type="molecule type" value="Genomic_DNA"/>
</dbReference>
<keyword evidence="3" id="KW-0068">Autocatalytic cleavage</keyword>
<name>X1PGY8_9ZZZZ</name>
<accession>X1PGY8</accession>
<gene>
    <name evidence="5" type="ORF">S06H3_47964</name>
</gene>
<organism evidence="5">
    <name type="scientific">marine sediment metagenome</name>
    <dbReference type="NCBI Taxonomy" id="412755"/>
    <lineage>
        <taxon>unclassified sequences</taxon>
        <taxon>metagenomes</taxon>
        <taxon>ecological metagenomes</taxon>
    </lineage>
</organism>
<dbReference type="InterPro" id="IPR016117">
    <property type="entry name" value="ArgJ-like_dom_sf"/>
</dbReference>
<evidence type="ECO:0000256" key="2">
    <source>
        <dbReference type="ARBA" id="ARBA00022679"/>
    </source>
</evidence>
<dbReference type="AlphaFoldDB" id="X1PGY8"/>
<dbReference type="PANTHER" id="PTHR23100:SF0">
    <property type="entry name" value="ARGININE BIOSYNTHESIS BIFUNCTIONAL PROTEIN ARGJ, MITOCHONDRIAL"/>
    <property type="match status" value="1"/>
</dbReference>
<dbReference type="GO" id="GO:0004358">
    <property type="term" value="F:L-glutamate N-acetyltransferase activity, acting on acetyl-L-ornithine as donor"/>
    <property type="evidence" value="ECO:0007669"/>
    <property type="project" value="InterPro"/>
</dbReference>
<keyword evidence="2" id="KW-0808">Transferase</keyword>
<dbReference type="GO" id="GO:0004042">
    <property type="term" value="F:L-glutamate N-acetyltransferase activity"/>
    <property type="evidence" value="ECO:0007669"/>
    <property type="project" value="TreeGrafter"/>
</dbReference>
<feature type="non-terminal residue" evidence="5">
    <location>
        <position position="239"/>
    </location>
</feature>
<dbReference type="Gene3D" id="3.10.20.340">
    <property type="entry name" value="ArgJ beta chain, C-terminal domain"/>
    <property type="match status" value="1"/>
</dbReference>
<sequence>MASTGVIGQELPMKLIKTGIGQIVLSTEGGHSLVKAMMTTDTVPKEVAVRVGDSGFIIGGVAKGSGMIHPELATMLCFLTTDAAIDLDFLKLALRKAVDISFNVVSIDGDTSTNDMVLVMANGLAGNKPISQDSRQASVFQQALDQVCIYLAKSIARDGEGASKLIEVTVSGAPSVAEARLAARTIVSSPLVKTAVYGSDPNWGRIVAAVGRSGVGVVESKIDLYIGDICVVKGGRPLP</sequence>
<evidence type="ECO:0000313" key="5">
    <source>
        <dbReference type="EMBL" id="GAI38290.1"/>
    </source>
</evidence>